<name>T0R427_SAPDV</name>
<proteinExistence type="predicted"/>
<dbReference type="RefSeq" id="XP_008605934.1">
    <property type="nucleotide sequence ID" value="XM_008607712.1"/>
</dbReference>
<evidence type="ECO:0000313" key="2">
    <source>
        <dbReference type="EMBL" id="EQC41090.1"/>
    </source>
</evidence>
<dbReference type="GO" id="GO:0008168">
    <property type="term" value="F:methyltransferase activity"/>
    <property type="evidence" value="ECO:0007669"/>
    <property type="project" value="InterPro"/>
</dbReference>
<dbReference type="EMBL" id="JH767135">
    <property type="protein sequence ID" value="EQC41090.1"/>
    <property type="molecule type" value="Genomic_DNA"/>
</dbReference>
<dbReference type="SUPFAM" id="SSF53335">
    <property type="entry name" value="S-adenosyl-L-methionine-dependent methyltransferases"/>
    <property type="match status" value="1"/>
</dbReference>
<dbReference type="GeneID" id="19942868"/>
<organism evidence="2 3">
    <name type="scientific">Saprolegnia diclina (strain VS20)</name>
    <dbReference type="NCBI Taxonomy" id="1156394"/>
    <lineage>
        <taxon>Eukaryota</taxon>
        <taxon>Sar</taxon>
        <taxon>Stramenopiles</taxon>
        <taxon>Oomycota</taxon>
        <taxon>Saprolegniomycetes</taxon>
        <taxon>Saprolegniales</taxon>
        <taxon>Saprolegniaceae</taxon>
        <taxon>Saprolegnia</taxon>
    </lineage>
</organism>
<evidence type="ECO:0000259" key="1">
    <source>
        <dbReference type="Pfam" id="PF01728"/>
    </source>
</evidence>
<dbReference type="PANTHER" id="PTHR37524:SF2">
    <property type="entry name" value="RIBOSOMAL RNA METHYLTRANSFERASE FTSJ DOMAIN-CONTAINING PROTEIN"/>
    <property type="match status" value="1"/>
</dbReference>
<dbReference type="Gene3D" id="3.40.50.150">
    <property type="entry name" value="Vaccinia Virus protein VP39"/>
    <property type="match status" value="1"/>
</dbReference>
<dbReference type="OMA" id="CDINIRV"/>
<dbReference type="AlphaFoldDB" id="T0R427"/>
<dbReference type="PANTHER" id="PTHR37524">
    <property type="entry name" value="RIBOSOMAL RNA LARGE SUBUNIT METHYLTRANSFERASE M"/>
    <property type="match status" value="1"/>
</dbReference>
<accession>T0R427</accession>
<dbReference type="Proteomes" id="UP000030762">
    <property type="component" value="Unassembled WGS sequence"/>
</dbReference>
<keyword evidence="3" id="KW-1185">Reference proteome</keyword>
<dbReference type="GO" id="GO:0032259">
    <property type="term" value="P:methylation"/>
    <property type="evidence" value="ECO:0007669"/>
    <property type="project" value="InterPro"/>
</dbReference>
<dbReference type="InterPro" id="IPR002877">
    <property type="entry name" value="RNA_MeTrfase_FtsJ_dom"/>
</dbReference>
<feature type="domain" description="Ribosomal RNA methyltransferase FtsJ" evidence="1">
    <location>
        <begin position="154"/>
        <end position="241"/>
    </location>
</feature>
<dbReference type="InParanoid" id="T0R427"/>
<dbReference type="VEuPathDB" id="FungiDB:SDRG_02141"/>
<evidence type="ECO:0000313" key="3">
    <source>
        <dbReference type="Proteomes" id="UP000030762"/>
    </source>
</evidence>
<sequence>MNERLAVVHVEVTQVDRFRTRISALEGVTVASVAPPLLYVRYPAAQWPILQDICCAGRIAAHRVYHVDATCRDPGWILYSAAMLSTRSETFRVIAYPSSLQTGLVALLAEHGIATDPKRYTHELHAVHDATVFRFGVVPRRVVAEAPLADDVPCRAYHKLAEALLDQTPFPTGYRAIDIGASPGGWTEFLSSAGATVVAVDPGELIVTHPNVLHVPLLLEHALDQISAMDKFHVCVCDINIRPQLMASLIASVAPHLHPHAIVVLTLKLSKRPTDAAVDQAIRDVCHVLGDEFEHFRIEWLHANTINERTLFALWICVTKRRASTLRLVHSRRW</sequence>
<dbReference type="Pfam" id="PF01728">
    <property type="entry name" value="FtsJ"/>
    <property type="match status" value="1"/>
</dbReference>
<dbReference type="InterPro" id="IPR029063">
    <property type="entry name" value="SAM-dependent_MTases_sf"/>
</dbReference>
<gene>
    <name evidence="2" type="ORF">SDRG_02141</name>
</gene>
<dbReference type="eggNOG" id="ENOG502S0GA">
    <property type="taxonomic scope" value="Eukaryota"/>
</dbReference>
<dbReference type="OrthoDB" id="20105at2759"/>
<reference evidence="2 3" key="1">
    <citation type="submission" date="2012-04" db="EMBL/GenBank/DDBJ databases">
        <title>The Genome Sequence of Saprolegnia declina VS20.</title>
        <authorList>
            <consortium name="The Broad Institute Genome Sequencing Platform"/>
            <person name="Russ C."/>
            <person name="Nusbaum C."/>
            <person name="Tyler B."/>
            <person name="van West P."/>
            <person name="Dieguez-Uribeondo J."/>
            <person name="de Bruijn I."/>
            <person name="Tripathy S."/>
            <person name="Jiang R."/>
            <person name="Young S.K."/>
            <person name="Zeng Q."/>
            <person name="Gargeya S."/>
            <person name="Fitzgerald M."/>
            <person name="Haas B."/>
            <person name="Abouelleil A."/>
            <person name="Alvarado L."/>
            <person name="Arachchi H.M."/>
            <person name="Berlin A."/>
            <person name="Chapman S.B."/>
            <person name="Goldberg J."/>
            <person name="Griggs A."/>
            <person name="Gujja S."/>
            <person name="Hansen M."/>
            <person name="Howarth C."/>
            <person name="Imamovic A."/>
            <person name="Larimer J."/>
            <person name="McCowen C."/>
            <person name="Montmayeur A."/>
            <person name="Murphy C."/>
            <person name="Neiman D."/>
            <person name="Pearson M."/>
            <person name="Priest M."/>
            <person name="Roberts A."/>
            <person name="Saif S."/>
            <person name="Shea T."/>
            <person name="Sisk P."/>
            <person name="Sykes S."/>
            <person name="Wortman J."/>
            <person name="Nusbaum C."/>
            <person name="Birren B."/>
        </authorList>
    </citation>
    <scope>NUCLEOTIDE SEQUENCE [LARGE SCALE GENOMIC DNA]</scope>
    <source>
        <strain evidence="2 3">VS20</strain>
    </source>
</reference>
<protein>
    <recommendedName>
        <fullName evidence="1">Ribosomal RNA methyltransferase FtsJ domain-containing protein</fullName>
    </recommendedName>
</protein>